<dbReference type="KEGG" id="mcg:GL4_1444"/>
<dbReference type="STRING" id="1384459.GL4_1444"/>
<evidence type="ECO:0000259" key="1">
    <source>
        <dbReference type="Pfam" id="PF01510"/>
    </source>
</evidence>
<dbReference type="Proteomes" id="UP000031643">
    <property type="component" value="Chromosome"/>
</dbReference>
<dbReference type="RefSeq" id="WP_082025543.1">
    <property type="nucleotide sequence ID" value="NZ_AP014648.1"/>
</dbReference>
<dbReference type="Pfam" id="PF18013">
    <property type="entry name" value="Phage_lysozyme2"/>
    <property type="match status" value="1"/>
</dbReference>
<feature type="domain" description="N-acetylmuramoyl-L-alanine amidase" evidence="1">
    <location>
        <begin position="15"/>
        <end position="135"/>
    </location>
</feature>
<dbReference type="CDD" id="cd06583">
    <property type="entry name" value="PGRP"/>
    <property type="match status" value="1"/>
</dbReference>
<dbReference type="Pfam" id="PF01510">
    <property type="entry name" value="Amidase_2"/>
    <property type="match status" value="1"/>
</dbReference>
<dbReference type="InterPro" id="IPR036505">
    <property type="entry name" value="Amidase/PGRP_sf"/>
</dbReference>
<proteinExistence type="predicted"/>
<dbReference type="AlphaFoldDB" id="A0A0A8K1Y7"/>
<organism evidence="3 4">
    <name type="scientific">Methyloceanibacter caenitepidi</name>
    <dbReference type="NCBI Taxonomy" id="1384459"/>
    <lineage>
        <taxon>Bacteria</taxon>
        <taxon>Pseudomonadati</taxon>
        <taxon>Pseudomonadota</taxon>
        <taxon>Alphaproteobacteria</taxon>
        <taxon>Hyphomicrobiales</taxon>
        <taxon>Hyphomicrobiaceae</taxon>
        <taxon>Methyloceanibacter</taxon>
    </lineage>
</organism>
<dbReference type="OrthoDB" id="9798982at2"/>
<evidence type="ECO:0000313" key="3">
    <source>
        <dbReference type="EMBL" id="BAQ16900.1"/>
    </source>
</evidence>
<dbReference type="InterPro" id="IPR002502">
    <property type="entry name" value="Amidase_domain"/>
</dbReference>
<dbReference type="Gene3D" id="1.10.530.10">
    <property type="match status" value="1"/>
</dbReference>
<dbReference type="EMBL" id="AP014648">
    <property type="protein sequence ID" value="BAQ16900.1"/>
    <property type="molecule type" value="Genomic_DNA"/>
</dbReference>
<feature type="domain" description="Phage tail lysozyme" evidence="2">
    <location>
        <begin position="211"/>
        <end position="321"/>
    </location>
</feature>
<dbReference type="GO" id="GO:0009253">
    <property type="term" value="P:peptidoglycan catabolic process"/>
    <property type="evidence" value="ECO:0007669"/>
    <property type="project" value="InterPro"/>
</dbReference>
<evidence type="ECO:0000313" key="4">
    <source>
        <dbReference type="Proteomes" id="UP000031643"/>
    </source>
</evidence>
<dbReference type="SUPFAM" id="SSF55846">
    <property type="entry name" value="N-acetylmuramoyl-L-alanine amidase-like"/>
    <property type="match status" value="1"/>
</dbReference>
<name>A0A0A8K1Y7_9HYPH</name>
<dbReference type="GO" id="GO:0008745">
    <property type="term" value="F:N-acetylmuramoyl-L-alanine amidase activity"/>
    <property type="evidence" value="ECO:0007669"/>
    <property type="project" value="InterPro"/>
</dbReference>
<gene>
    <name evidence="3" type="ORF">GL4_1444</name>
</gene>
<sequence length="349" mass="38596">MKADTVLPPDWMPDASPQRIHVHWTAGAHEATSFDKRHYHFLIEGDGDLERGYPTVADNDPPLRSGYAAHTLHANSRAIGVSMCGMHGARERPFHAGKYPLTPLQWDKMVRVVAELCKRYGIPVTRKTVLTHAEVEDNLHISQRGKWDITRLPFDAEIVGARAVGDKLRADVSDRLAPKPENPMEIVDPTGEPLDPLLVAPVPGDRPATAVAMLRALGISRIAAIGLVGGFQQEAFPDLNTAAVGDNGESIGVPQWRGSRRTAFLQFCRETGRDWRDLEAQMRFVVHELETTEKTAANLLEGAVWPYSAAIGAIAFERPRGWSFLYPQGGHGWSNRLNYAIALDARLPR</sequence>
<dbReference type="Gene3D" id="3.40.80.10">
    <property type="entry name" value="Peptidoglycan recognition protein-like"/>
    <property type="match status" value="1"/>
</dbReference>
<reference evidence="3 4" key="1">
    <citation type="submission" date="2014-09" db="EMBL/GenBank/DDBJ databases">
        <title>Genome sequencing of Methyloceanibacter caenitepidi Gela4.</title>
        <authorList>
            <person name="Takeuchi M."/>
            <person name="Susumu S."/>
            <person name="Kamagata Y."/>
            <person name="Oshima K."/>
            <person name="Hattori M."/>
            <person name="Iwasaki W."/>
        </authorList>
    </citation>
    <scope>NUCLEOTIDE SEQUENCE [LARGE SCALE GENOMIC DNA]</scope>
    <source>
        <strain evidence="3 4">Gela4</strain>
    </source>
</reference>
<keyword evidence="4" id="KW-1185">Reference proteome</keyword>
<protein>
    <submittedName>
        <fullName evidence="3">Phage protein</fullName>
    </submittedName>
</protein>
<dbReference type="InterPro" id="IPR041219">
    <property type="entry name" value="Phage_lysozyme2"/>
</dbReference>
<accession>A0A0A8K1Y7</accession>
<evidence type="ECO:0000259" key="2">
    <source>
        <dbReference type="Pfam" id="PF18013"/>
    </source>
</evidence>
<dbReference type="HOGENOM" id="CLU_794119_0_0_5"/>